<proteinExistence type="predicted"/>
<feature type="transmembrane region" description="Helical" evidence="12">
    <location>
        <begin position="40"/>
        <end position="61"/>
    </location>
</feature>
<dbReference type="InterPro" id="IPR002469">
    <property type="entry name" value="Peptidase_S9B_N"/>
</dbReference>
<evidence type="ECO:0000256" key="9">
    <source>
        <dbReference type="ARBA" id="ARBA00023136"/>
    </source>
</evidence>
<comment type="caution">
    <text evidence="15">The sequence shown here is derived from an EMBL/GenBank/DDBJ whole genome shotgun (WGS) entry which is preliminary data.</text>
</comment>
<keyword evidence="16" id="KW-1185">Reference proteome</keyword>
<dbReference type="Pfam" id="PF00326">
    <property type="entry name" value="Peptidase_S9"/>
    <property type="match status" value="1"/>
</dbReference>
<evidence type="ECO:0000256" key="3">
    <source>
        <dbReference type="ARBA" id="ARBA00022670"/>
    </source>
</evidence>
<evidence type="ECO:0000256" key="7">
    <source>
        <dbReference type="ARBA" id="ARBA00022968"/>
    </source>
</evidence>
<dbReference type="Proteomes" id="UP000828390">
    <property type="component" value="Unassembled WGS sequence"/>
</dbReference>
<reference evidence="15" key="1">
    <citation type="journal article" date="2019" name="bioRxiv">
        <title>The Genome of the Zebra Mussel, Dreissena polymorpha: A Resource for Invasive Species Research.</title>
        <authorList>
            <person name="McCartney M.A."/>
            <person name="Auch B."/>
            <person name="Kono T."/>
            <person name="Mallez S."/>
            <person name="Zhang Y."/>
            <person name="Obille A."/>
            <person name="Becker A."/>
            <person name="Abrahante J.E."/>
            <person name="Garbe J."/>
            <person name="Badalamenti J.P."/>
            <person name="Herman A."/>
            <person name="Mangelson H."/>
            <person name="Liachko I."/>
            <person name="Sullivan S."/>
            <person name="Sone E.D."/>
            <person name="Koren S."/>
            <person name="Silverstein K.A.T."/>
            <person name="Beckman K.B."/>
            <person name="Gohl D.M."/>
        </authorList>
    </citation>
    <scope>NUCLEOTIDE SEQUENCE</scope>
    <source>
        <strain evidence="15">Duluth1</strain>
        <tissue evidence="15">Whole animal</tissue>
    </source>
</reference>
<evidence type="ECO:0000256" key="10">
    <source>
        <dbReference type="ARBA" id="ARBA00023180"/>
    </source>
</evidence>
<reference evidence="15" key="2">
    <citation type="submission" date="2020-11" db="EMBL/GenBank/DDBJ databases">
        <authorList>
            <person name="McCartney M.A."/>
            <person name="Auch B."/>
            <person name="Kono T."/>
            <person name="Mallez S."/>
            <person name="Becker A."/>
            <person name="Gohl D.M."/>
            <person name="Silverstein K.A.T."/>
            <person name="Koren S."/>
            <person name="Bechman K.B."/>
            <person name="Herman A."/>
            <person name="Abrahante J.E."/>
            <person name="Garbe J."/>
        </authorList>
    </citation>
    <scope>NUCLEOTIDE SEQUENCE</scope>
    <source>
        <strain evidence="15">Duluth1</strain>
        <tissue evidence="15">Whole animal</tissue>
    </source>
</reference>
<evidence type="ECO:0000256" key="1">
    <source>
        <dbReference type="ARBA" id="ARBA00004606"/>
    </source>
</evidence>
<sequence>MGTVKDVEFSNAVNGENSQERSQGNELVGHTVQKRNWKGIVIALVVIIIVCALIITTVILLTPRKSDEPPKPKFTFEDFIKKKFAPKSFSFKWVTDSDAIYYRNEDGAVIRYNCSTNTSAAIMDNSTFKELDTSTYMISPDENFALLAYDVQAIYRHSTQAKYKVVNLQNRNESSLQGPNGTEFQYVSWSPTYDGLVFVQNNDVYYRRSMNLQDVDAFRVTDTGVMDQIFNGVPDWVYEEEILSEDHALWWSPTGSYFLFASFNDTLVRNYHLTYYGSMTDQYVTDKKLLYPKAGTTNPVTARGLKKYNYRYLATSGWCETPSAIVFKEDGSGYFTVLPMREGEAGYFRHVALVDAGNSVNIKSDNLGKRTFITSGQYDVIEIEKYDPKTALIYYLAYRAGDPTSRHVYKTSTREGDVNFLKPTCVSCTDPDTCDWVSASFSTKPDGEFYMLTCLGPSVPTYIMRSTATQSVISFEDNKEAADKLSTLALPRTKFLRIPLDDTNSMWAKLLLPEPLKEDEVIHYNMLTSVYGGPDSQKVSKAFSLGWEDYLASSHNIVIGYADPRGSSGRGDAWRHADYRHLGTTEVDDSIVAGRYFNSLKYIGDRTAIWGWSYGGYLTASVLGRGSEVFDCGMSVAPVTAWTYYVCKCFSVCRKL</sequence>
<evidence type="ECO:0000256" key="12">
    <source>
        <dbReference type="SAM" id="Phobius"/>
    </source>
</evidence>
<keyword evidence="6" id="KW-0720">Serine protease</keyword>
<dbReference type="Gene3D" id="2.140.10.30">
    <property type="entry name" value="Dipeptidylpeptidase IV, N-terminal domain"/>
    <property type="match status" value="2"/>
</dbReference>
<dbReference type="AlphaFoldDB" id="A0A9D4DSC9"/>
<keyword evidence="3" id="KW-0645">Protease</keyword>
<evidence type="ECO:0000256" key="4">
    <source>
        <dbReference type="ARBA" id="ARBA00022692"/>
    </source>
</evidence>
<organism evidence="15 16">
    <name type="scientific">Dreissena polymorpha</name>
    <name type="common">Zebra mussel</name>
    <name type="synonym">Mytilus polymorpha</name>
    <dbReference type="NCBI Taxonomy" id="45954"/>
    <lineage>
        <taxon>Eukaryota</taxon>
        <taxon>Metazoa</taxon>
        <taxon>Spiralia</taxon>
        <taxon>Lophotrochozoa</taxon>
        <taxon>Mollusca</taxon>
        <taxon>Bivalvia</taxon>
        <taxon>Autobranchia</taxon>
        <taxon>Heteroconchia</taxon>
        <taxon>Euheterodonta</taxon>
        <taxon>Imparidentia</taxon>
        <taxon>Neoheterodontei</taxon>
        <taxon>Myida</taxon>
        <taxon>Dreissenoidea</taxon>
        <taxon>Dreissenidae</taxon>
        <taxon>Dreissena</taxon>
    </lineage>
</organism>
<dbReference type="EMBL" id="JAIWYP010000010">
    <property type="protein sequence ID" value="KAH3753500.1"/>
    <property type="molecule type" value="Genomic_DNA"/>
</dbReference>
<feature type="domain" description="Dipeptidylpeptidase IV N-terminal" evidence="14">
    <location>
        <begin position="315"/>
        <end position="461"/>
    </location>
</feature>
<gene>
    <name evidence="15" type="ORF">DPMN_188137</name>
</gene>
<evidence type="ECO:0000313" key="15">
    <source>
        <dbReference type="EMBL" id="KAH3753500.1"/>
    </source>
</evidence>
<keyword evidence="9 12" id="KW-0472">Membrane</keyword>
<feature type="domain" description="Dipeptidylpeptidase IV N-terminal" evidence="14">
    <location>
        <begin position="139"/>
        <end position="303"/>
    </location>
</feature>
<keyword evidence="7" id="KW-0735">Signal-anchor</keyword>
<dbReference type="GO" id="GO:0005886">
    <property type="term" value="C:plasma membrane"/>
    <property type="evidence" value="ECO:0007669"/>
    <property type="project" value="TreeGrafter"/>
</dbReference>
<dbReference type="SUPFAM" id="SSF82171">
    <property type="entry name" value="DPP6 N-terminal domain-like"/>
    <property type="match status" value="1"/>
</dbReference>
<dbReference type="GO" id="GO:0008236">
    <property type="term" value="F:serine-type peptidase activity"/>
    <property type="evidence" value="ECO:0007669"/>
    <property type="project" value="UniProtKB-KW"/>
</dbReference>
<evidence type="ECO:0000259" key="14">
    <source>
        <dbReference type="Pfam" id="PF00930"/>
    </source>
</evidence>
<dbReference type="GO" id="GO:0004177">
    <property type="term" value="F:aminopeptidase activity"/>
    <property type="evidence" value="ECO:0007669"/>
    <property type="project" value="UniProtKB-KW"/>
</dbReference>
<evidence type="ECO:0000256" key="11">
    <source>
        <dbReference type="ARBA" id="ARBA00037847"/>
    </source>
</evidence>
<dbReference type="GO" id="GO:0008239">
    <property type="term" value="F:dipeptidyl-peptidase activity"/>
    <property type="evidence" value="ECO:0007669"/>
    <property type="project" value="TreeGrafter"/>
</dbReference>
<evidence type="ECO:0000256" key="5">
    <source>
        <dbReference type="ARBA" id="ARBA00022801"/>
    </source>
</evidence>
<dbReference type="InterPro" id="IPR001375">
    <property type="entry name" value="Peptidase_S9_cat"/>
</dbReference>
<dbReference type="SUPFAM" id="SSF53474">
    <property type="entry name" value="alpha/beta-Hydrolases"/>
    <property type="match status" value="1"/>
</dbReference>
<keyword evidence="5" id="KW-0378">Hydrolase</keyword>
<dbReference type="Gene3D" id="3.40.50.1820">
    <property type="entry name" value="alpha/beta hydrolase"/>
    <property type="match status" value="1"/>
</dbReference>
<evidence type="ECO:0000256" key="8">
    <source>
        <dbReference type="ARBA" id="ARBA00022989"/>
    </source>
</evidence>
<evidence type="ECO:0000313" key="16">
    <source>
        <dbReference type="Proteomes" id="UP000828390"/>
    </source>
</evidence>
<dbReference type="PANTHER" id="PTHR11731:SF200">
    <property type="entry name" value="DIPEPTIDYL PEPTIDASE 10, ISOFORM B"/>
    <property type="match status" value="1"/>
</dbReference>
<dbReference type="PANTHER" id="PTHR11731">
    <property type="entry name" value="PROTEASE FAMILY S9B,C DIPEPTIDYL-PEPTIDASE IV-RELATED"/>
    <property type="match status" value="1"/>
</dbReference>
<accession>A0A9D4DSC9</accession>
<keyword evidence="8 12" id="KW-1133">Transmembrane helix</keyword>
<dbReference type="InterPro" id="IPR050278">
    <property type="entry name" value="Serine_Prot_S9B/DPPIV"/>
</dbReference>
<dbReference type="InterPro" id="IPR029058">
    <property type="entry name" value="AB_hydrolase_fold"/>
</dbReference>
<protein>
    <submittedName>
        <fullName evidence="15">Uncharacterized protein</fullName>
    </submittedName>
</protein>
<keyword evidence="4 12" id="KW-0812">Transmembrane</keyword>
<name>A0A9D4DSC9_DREPO</name>
<feature type="domain" description="Peptidase S9 prolyl oligopeptidase catalytic" evidence="13">
    <location>
        <begin position="545"/>
        <end position="648"/>
    </location>
</feature>
<dbReference type="Pfam" id="PF00930">
    <property type="entry name" value="DPPIV_N"/>
    <property type="match status" value="2"/>
</dbReference>
<comment type="subcellular location">
    <subcellularLocation>
        <location evidence="11">Endomembrane system</location>
        <topology evidence="11">Single-pass membrane protein</topology>
    </subcellularLocation>
    <subcellularLocation>
        <location evidence="1">Membrane</location>
        <topology evidence="1">Single-pass type II membrane protein</topology>
    </subcellularLocation>
</comment>
<keyword evidence="2" id="KW-0031">Aminopeptidase</keyword>
<keyword evidence="10" id="KW-0325">Glycoprotein</keyword>
<evidence type="ECO:0000256" key="2">
    <source>
        <dbReference type="ARBA" id="ARBA00022438"/>
    </source>
</evidence>
<evidence type="ECO:0000256" key="6">
    <source>
        <dbReference type="ARBA" id="ARBA00022825"/>
    </source>
</evidence>
<dbReference type="GO" id="GO:0006508">
    <property type="term" value="P:proteolysis"/>
    <property type="evidence" value="ECO:0007669"/>
    <property type="project" value="UniProtKB-KW"/>
</dbReference>
<dbReference type="GO" id="GO:0012505">
    <property type="term" value="C:endomembrane system"/>
    <property type="evidence" value="ECO:0007669"/>
    <property type="project" value="UniProtKB-SubCell"/>
</dbReference>
<evidence type="ECO:0000259" key="13">
    <source>
        <dbReference type="Pfam" id="PF00326"/>
    </source>
</evidence>